<accession>A0A364Y312</accession>
<sequence>MKPDYAEKSRFKDAPKTTVKLSGLLKVEKKDPNAVAENKIAPDEPFTPEQLQKVWNEFAEGRKKFQAEHHLLSQPYELDGTTITLHIHNPVQDLMLNNVRLELSAFLRERLKNSSILLSGKLVEQDARKVIYTPREKFEYLLERNPMLRELKDRLGLDTDF</sequence>
<keyword evidence="2" id="KW-1185">Reference proteome</keyword>
<gene>
    <name evidence="1" type="ORF">DQQ10_12650</name>
</gene>
<dbReference type="RefSeq" id="WP_112747227.1">
    <property type="nucleotide sequence ID" value="NZ_QMFY01000005.1"/>
</dbReference>
<evidence type="ECO:0000313" key="1">
    <source>
        <dbReference type="EMBL" id="RAW01072.1"/>
    </source>
</evidence>
<proteinExistence type="predicted"/>
<evidence type="ECO:0008006" key="3">
    <source>
        <dbReference type="Google" id="ProtNLM"/>
    </source>
</evidence>
<dbReference type="EMBL" id="QMFY01000005">
    <property type="protein sequence ID" value="RAW01072.1"/>
    <property type="molecule type" value="Genomic_DNA"/>
</dbReference>
<dbReference type="AlphaFoldDB" id="A0A364Y312"/>
<comment type="caution">
    <text evidence="1">The sequence shown here is derived from an EMBL/GenBank/DDBJ whole genome shotgun (WGS) entry which is preliminary data.</text>
</comment>
<protein>
    <recommendedName>
        <fullName evidence="3">DNA polymerase III subunit gamma/tau</fullName>
    </recommendedName>
</protein>
<name>A0A364Y312_9BACT</name>
<dbReference type="Proteomes" id="UP000251889">
    <property type="component" value="Unassembled WGS sequence"/>
</dbReference>
<reference evidence="1 2" key="1">
    <citation type="submission" date="2018-06" db="EMBL/GenBank/DDBJ databases">
        <title>Chryseolinea flavus sp. nov., a member of the phylum Bacteroidetes isolated from soil.</title>
        <authorList>
            <person name="Li Y."/>
            <person name="Wang J."/>
        </authorList>
    </citation>
    <scope>NUCLEOTIDE SEQUENCE [LARGE SCALE GENOMIC DNA]</scope>
    <source>
        <strain evidence="1 2">SDU1-6</strain>
    </source>
</reference>
<organism evidence="1 2">
    <name type="scientific">Pseudochryseolinea flava</name>
    <dbReference type="NCBI Taxonomy" id="2059302"/>
    <lineage>
        <taxon>Bacteria</taxon>
        <taxon>Pseudomonadati</taxon>
        <taxon>Bacteroidota</taxon>
        <taxon>Cytophagia</taxon>
        <taxon>Cytophagales</taxon>
        <taxon>Fulvivirgaceae</taxon>
        <taxon>Pseudochryseolinea</taxon>
    </lineage>
</organism>
<evidence type="ECO:0000313" key="2">
    <source>
        <dbReference type="Proteomes" id="UP000251889"/>
    </source>
</evidence>